<feature type="region of interest" description="Disordered" evidence="1">
    <location>
        <begin position="1"/>
        <end position="27"/>
    </location>
</feature>
<evidence type="ECO:0000256" key="1">
    <source>
        <dbReference type="SAM" id="MobiDB-lite"/>
    </source>
</evidence>
<reference evidence="4" key="1">
    <citation type="journal article" date="2017" name="Nat. Microbiol.">
        <title>Global analysis of biosynthetic gene clusters reveals vast potential of secondary metabolite production in Penicillium species.</title>
        <authorList>
            <person name="Nielsen J.C."/>
            <person name="Grijseels S."/>
            <person name="Prigent S."/>
            <person name="Ji B."/>
            <person name="Dainat J."/>
            <person name="Nielsen K.F."/>
            <person name="Frisvad J.C."/>
            <person name="Workman M."/>
            <person name="Nielsen J."/>
        </authorList>
    </citation>
    <scope>NUCLEOTIDE SEQUENCE [LARGE SCALE GENOMIC DNA]</scope>
    <source>
        <strain evidence="4">IBT 11843</strain>
    </source>
</reference>
<evidence type="ECO:0000259" key="2">
    <source>
        <dbReference type="Pfam" id="PF22980"/>
    </source>
</evidence>
<protein>
    <recommendedName>
        <fullName evidence="2">Myb-like DNA-binding domain-containing protein</fullName>
    </recommendedName>
</protein>
<feature type="region of interest" description="Disordered" evidence="1">
    <location>
        <begin position="82"/>
        <end position="126"/>
    </location>
</feature>
<keyword evidence="4" id="KW-1185">Reference proteome</keyword>
<dbReference type="Pfam" id="PF22980">
    <property type="entry name" value="Myb_DNA-bind_8"/>
    <property type="match status" value="1"/>
</dbReference>
<gene>
    <name evidence="3" type="ORF">PENDEC_c004G05532</name>
</gene>
<dbReference type="Proteomes" id="UP000191522">
    <property type="component" value="Unassembled WGS sequence"/>
</dbReference>
<proteinExistence type="predicted"/>
<evidence type="ECO:0000313" key="3">
    <source>
        <dbReference type="EMBL" id="OQD76605.1"/>
    </source>
</evidence>
<feature type="domain" description="Myb-like DNA-binding" evidence="2">
    <location>
        <begin position="32"/>
        <end position="82"/>
    </location>
</feature>
<feature type="compositionally biased region" description="Basic and acidic residues" evidence="1">
    <location>
        <begin position="12"/>
        <end position="27"/>
    </location>
</feature>
<sequence>MAPKKKMSARKSVAESKTKGVPLKDRTIRKNETDVRFLWECVQVMKGSGTSQGKLDLEAVAARMGIKKSAIVSRLKRITRDMKAKDAAESEAPEENDTAGEEGLIEEGAEDAEDADEEAMKTEEEV</sequence>
<dbReference type="AlphaFoldDB" id="A0A1V6PHT2"/>
<comment type="caution">
    <text evidence="3">The sequence shown here is derived from an EMBL/GenBank/DDBJ whole genome shotgun (WGS) entry which is preliminary data.</text>
</comment>
<dbReference type="OrthoDB" id="10498543at2759"/>
<organism evidence="3 4">
    <name type="scientific">Penicillium decumbens</name>
    <dbReference type="NCBI Taxonomy" id="69771"/>
    <lineage>
        <taxon>Eukaryota</taxon>
        <taxon>Fungi</taxon>
        <taxon>Dikarya</taxon>
        <taxon>Ascomycota</taxon>
        <taxon>Pezizomycotina</taxon>
        <taxon>Eurotiomycetes</taxon>
        <taxon>Eurotiomycetidae</taxon>
        <taxon>Eurotiales</taxon>
        <taxon>Aspergillaceae</taxon>
        <taxon>Penicillium</taxon>
    </lineage>
</organism>
<feature type="compositionally biased region" description="Acidic residues" evidence="1">
    <location>
        <begin position="89"/>
        <end position="117"/>
    </location>
</feature>
<dbReference type="EMBL" id="MDYL01000004">
    <property type="protein sequence ID" value="OQD76605.1"/>
    <property type="molecule type" value="Genomic_DNA"/>
</dbReference>
<accession>A0A1V6PHT2</accession>
<dbReference type="InterPro" id="IPR054505">
    <property type="entry name" value="Myb_DNA-bind_8"/>
</dbReference>
<evidence type="ECO:0000313" key="4">
    <source>
        <dbReference type="Proteomes" id="UP000191522"/>
    </source>
</evidence>
<name>A0A1V6PHT2_PENDC</name>